<evidence type="ECO:0000313" key="1">
    <source>
        <dbReference type="EMBL" id="KAI5657463.1"/>
    </source>
</evidence>
<gene>
    <name evidence="1" type="ORF">M9H77_26256</name>
</gene>
<dbReference type="EMBL" id="CM044706">
    <property type="protein sequence ID" value="KAI5657463.1"/>
    <property type="molecule type" value="Genomic_DNA"/>
</dbReference>
<evidence type="ECO:0000313" key="2">
    <source>
        <dbReference type="Proteomes" id="UP001060085"/>
    </source>
</evidence>
<dbReference type="Proteomes" id="UP001060085">
    <property type="component" value="Linkage Group LG06"/>
</dbReference>
<sequence>MRDNSRGEDGNEDKRNNKPKSITNKYSSRDLLLPPSSSPVGTPEQLRKVDHRNCNNTVSEKGKKSKSREPYLKSWSLVQRRVAVAISNSSGEPRRGTGELNTATAMVAFR</sequence>
<comment type="caution">
    <text evidence="1">The sequence shown here is derived from an EMBL/GenBank/DDBJ whole genome shotgun (WGS) entry which is preliminary data.</text>
</comment>
<reference evidence="2" key="1">
    <citation type="journal article" date="2023" name="Nat. Plants">
        <title>Single-cell RNA sequencing provides a high-resolution roadmap for understanding the multicellular compartmentation of specialized metabolism.</title>
        <authorList>
            <person name="Sun S."/>
            <person name="Shen X."/>
            <person name="Li Y."/>
            <person name="Li Y."/>
            <person name="Wang S."/>
            <person name="Li R."/>
            <person name="Zhang H."/>
            <person name="Shen G."/>
            <person name="Guo B."/>
            <person name="Wei J."/>
            <person name="Xu J."/>
            <person name="St-Pierre B."/>
            <person name="Chen S."/>
            <person name="Sun C."/>
        </authorList>
    </citation>
    <scope>NUCLEOTIDE SEQUENCE [LARGE SCALE GENOMIC DNA]</scope>
</reference>
<name>A0ACC0A966_CATRO</name>
<protein>
    <submittedName>
        <fullName evidence="1">Uncharacterized protein</fullName>
    </submittedName>
</protein>
<keyword evidence="2" id="KW-1185">Reference proteome</keyword>
<proteinExistence type="predicted"/>
<accession>A0ACC0A966</accession>
<organism evidence="1 2">
    <name type="scientific">Catharanthus roseus</name>
    <name type="common">Madagascar periwinkle</name>
    <name type="synonym">Vinca rosea</name>
    <dbReference type="NCBI Taxonomy" id="4058"/>
    <lineage>
        <taxon>Eukaryota</taxon>
        <taxon>Viridiplantae</taxon>
        <taxon>Streptophyta</taxon>
        <taxon>Embryophyta</taxon>
        <taxon>Tracheophyta</taxon>
        <taxon>Spermatophyta</taxon>
        <taxon>Magnoliopsida</taxon>
        <taxon>eudicotyledons</taxon>
        <taxon>Gunneridae</taxon>
        <taxon>Pentapetalae</taxon>
        <taxon>asterids</taxon>
        <taxon>lamiids</taxon>
        <taxon>Gentianales</taxon>
        <taxon>Apocynaceae</taxon>
        <taxon>Rauvolfioideae</taxon>
        <taxon>Vinceae</taxon>
        <taxon>Catharanthinae</taxon>
        <taxon>Catharanthus</taxon>
    </lineage>
</organism>